<sequence length="246" mass="27534">MSISIVTAVFNRRDTIGQALDSVAAQSFAAAEHLVQDGLSRDGTAEVVLRRRDARIRLVSEPDTGIYDAINRAIARSRGEIIGLLHSDDVFASARVLSRVADALSDPAVDGVYGDLDYVSAADPGRILRRWRSGDWSPDRLARGWMPPHPTLFLRRRVYERYGLYDPGYRISGDYDAMLRYLTRGHIRLAYIPEVLVRMRTGGASNGSLGRILRKSREDYRAIRSNGVGGLRTLVMKNTTKLRQFL</sequence>
<dbReference type="AlphaFoldDB" id="A0A225P1G5"/>
<keyword evidence="3" id="KW-1185">Reference proteome</keyword>
<dbReference type="CDD" id="cd06433">
    <property type="entry name" value="GT_2_WfgS_like"/>
    <property type="match status" value="1"/>
</dbReference>
<dbReference type="Pfam" id="PF00535">
    <property type="entry name" value="Glycos_transf_2"/>
    <property type="match status" value="1"/>
</dbReference>
<evidence type="ECO:0000313" key="2">
    <source>
        <dbReference type="EMBL" id="OWU78016.1"/>
    </source>
</evidence>
<dbReference type="Proteomes" id="UP000215377">
    <property type="component" value="Unassembled WGS sequence"/>
</dbReference>
<keyword evidence="2" id="KW-0808">Transferase</keyword>
<feature type="domain" description="Glycosyltransferase 2-like" evidence="1">
    <location>
        <begin position="4"/>
        <end position="131"/>
    </location>
</feature>
<proteinExistence type="predicted"/>
<protein>
    <submittedName>
        <fullName evidence="2">Family 2 glycosyl transferase</fullName>
    </submittedName>
</protein>
<dbReference type="EMBL" id="AQQR01000001">
    <property type="protein sequence ID" value="OWU78016.1"/>
    <property type="molecule type" value="Genomic_DNA"/>
</dbReference>
<dbReference type="Gene3D" id="3.90.550.10">
    <property type="entry name" value="Spore Coat Polysaccharide Biosynthesis Protein SpsA, Chain A"/>
    <property type="match status" value="1"/>
</dbReference>
<evidence type="ECO:0000313" key="3">
    <source>
        <dbReference type="Proteomes" id="UP000215377"/>
    </source>
</evidence>
<dbReference type="GO" id="GO:0016758">
    <property type="term" value="F:hexosyltransferase activity"/>
    <property type="evidence" value="ECO:0007669"/>
    <property type="project" value="UniProtKB-ARBA"/>
</dbReference>
<comment type="caution">
    <text evidence="2">The sequence shown here is derived from an EMBL/GenBank/DDBJ whole genome shotgun (WGS) entry which is preliminary data.</text>
</comment>
<name>A0A225P1G5_9RHOB</name>
<dbReference type="InterPro" id="IPR001173">
    <property type="entry name" value="Glyco_trans_2-like"/>
</dbReference>
<dbReference type="PANTHER" id="PTHR22916">
    <property type="entry name" value="GLYCOSYLTRANSFERASE"/>
    <property type="match status" value="1"/>
</dbReference>
<dbReference type="SUPFAM" id="SSF53448">
    <property type="entry name" value="Nucleotide-diphospho-sugar transferases"/>
    <property type="match status" value="1"/>
</dbReference>
<dbReference type="PANTHER" id="PTHR22916:SF3">
    <property type="entry name" value="UDP-GLCNAC:BETAGAL BETA-1,3-N-ACETYLGLUCOSAMINYLTRANSFERASE-LIKE PROTEIN 1"/>
    <property type="match status" value="1"/>
</dbReference>
<accession>A0A225P1G5</accession>
<gene>
    <name evidence="2" type="ORF">ATO3_01310</name>
</gene>
<dbReference type="InterPro" id="IPR029044">
    <property type="entry name" value="Nucleotide-diphossugar_trans"/>
</dbReference>
<dbReference type="OrthoDB" id="5291101at2"/>
<reference evidence="2 3" key="1">
    <citation type="submission" date="2013-04" db="EMBL/GenBank/DDBJ databases">
        <title>Oceanicola sp. 22II1-22F33 Genome Sequencing.</title>
        <authorList>
            <person name="Lai Q."/>
            <person name="Li G."/>
            <person name="Shao Z."/>
        </authorList>
    </citation>
    <scope>NUCLEOTIDE SEQUENCE [LARGE SCALE GENOMIC DNA]</scope>
    <source>
        <strain evidence="2 3">22II1-22F33</strain>
    </source>
</reference>
<organism evidence="2 3">
    <name type="scientific">Marinibacterium profundimaris</name>
    <dbReference type="NCBI Taxonomy" id="1679460"/>
    <lineage>
        <taxon>Bacteria</taxon>
        <taxon>Pseudomonadati</taxon>
        <taxon>Pseudomonadota</taxon>
        <taxon>Alphaproteobacteria</taxon>
        <taxon>Rhodobacterales</taxon>
        <taxon>Paracoccaceae</taxon>
        <taxon>Marinibacterium</taxon>
    </lineage>
</organism>
<evidence type="ECO:0000259" key="1">
    <source>
        <dbReference type="Pfam" id="PF00535"/>
    </source>
</evidence>